<protein>
    <submittedName>
        <fullName evidence="2">SDR family oxidoreductase</fullName>
    </submittedName>
</protein>
<dbReference type="CDD" id="cd05269">
    <property type="entry name" value="TMR_SDR_a"/>
    <property type="match status" value="1"/>
</dbReference>
<comment type="caution">
    <text evidence="2">The sequence shown here is derived from an EMBL/GenBank/DDBJ whole genome shotgun (WGS) entry which is preliminary data.</text>
</comment>
<organism evidence="2 3">
    <name type="scientific">Hymenobacter nivis</name>
    <dbReference type="NCBI Taxonomy" id="1850093"/>
    <lineage>
        <taxon>Bacteria</taxon>
        <taxon>Pseudomonadati</taxon>
        <taxon>Bacteroidota</taxon>
        <taxon>Cytophagia</taxon>
        <taxon>Cytophagales</taxon>
        <taxon>Hymenobacteraceae</taxon>
        <taxon>Hymenobacter</taxon>
    </lineage>
</organism>
<reference evidence="2 3" key="1">
    <citation type="journal article" date="2019" name="Environ. Microbiol.">
        <title>Species interactions and distinct microbial communities in high Arctic permafrost affected cryosols are associated with the CH4 and CO2 gas fluxes.</title>
        <authorList>
            <person name="Altshuler I."/>
            <person name="Hamel J."/>
            <person name="Turney S."/>
            <person name="Magnuson E."/>
            <person name="Levesque R."/>
            <person name="Greer C."/>
            <person name="Whyte L.G."/>
        </authorList>
    </citation>
    <scope>NUCLEOTIDE SEQUENCE [LARGE SCALE GENOMIC DNA]</scope>
    <source>
        <strain evidence="2 3">S9.2P</strain>
    </source>
</reference>
<evidence type="ECO:0000259" key="1">
    <source>
        <dbReference type="Pfam" id="PF13460"/>
    </source>
</evidence>
<name>A0A502GWK3_9BACT</name>
<keyword evidence="3" id="KW-1185">Reference proteome</keyword>
<sequence>MCLGKEKMPSCAAQKGPNTFGLSKVTIGLQTHLSPMYAITGATGQLGQATLHALLTQVAPKQVIAVARDPQKAADLRARGVHVRPGDYNDPASLTAAFQGVDTLLFIATSELAHAVRVQQHQHVIDAAKQAGVRHVVYVSGVNPTPTSKFGASPGHYATEQYLRQSGLAYTLVRDTLYLDLLPLLLGPTVVADGQFYFAAGEGRVSFVLRTDVAQALANLLTSPGPANQVYELAPAPAHTLAEVASALSEVVGRPIQYVEISEEQLASGARQQQVPEPFITLLTGMAAAMRDQEFAATSPALAQLLGHAPTTLKTYLQTVYGSQVA</sequence>
<dbReference type="InterPro" id="IPR052718">
    <property type="entry name" value="NmrA-type_oxidoreductase"/>
</dbReference>
<evidence type="ECO:0000313" key="2">
    <source>
        <dbReference type="EMBL" id="TPG65356.1"/>
    </source>
</evidence>
<dbReference type="Proteomes" id="UP000317646">
    <property type="component" value="Unassembled WGS sequence"/>
</dbReference>
<dbReference type="EMBL" id="RCYZ01000005">
    <property type="protein sequence ID" value="TPG65356.1"/>
    <property type="molecule type" value="Genomic_DNA"/>
</dbReference>
<dbReference type="SUPFAM" id="SSF51735">
    <property type="entry name" value="NAD(P)-binding Rossmann-fold domains"/>
    <property type="match status" value="1"/>
</dbReference>
<dbReference type="PANTHER" id="PTHR47129:SF1">
    <property type="entry name" value="NMRA-LIKE DOMAIN-CONTAINING PROTEIN"/>
    <property type="match status" value="1"/>
</dbReference>
<gene>
    <name evidence="2" type="ORF">EAH73_12825</name>
</gene>
<dbReference type="PANTHER" id="PTHR47129">
    <property type="entry name" value="QUINONE OXIDOREDUCTASE 2"/>
    <property type="match status" value="1"/>
</dbReference>
<feature type="domain" description="NAD(P)-binding" evidence="1">
    <location>
        <begin position="41"/>
        <end position="224"/>
    </location>
</feature>
<dbReference type="InterPro" id="IPR036291">
    <property type="entry name" value="NAD(P)-bd_dom_sf"/>
</dbReference>
<dbReference type="AlphaFoldDB" id="A0A502GWK3"/>
<proteinExistence type="predicted"/>
<dbReference type="InterPro" id="IPR016040">
    <property type="entry name" value="NAD(P)-bd_dom"/>
</dbReference>
<dbReference type="Gene3D" id="3.40.50.720">
    <property type="entry name" value="NAD(P)-binding Rossmann-like Domain"/>
    <property type="match status" value="1"/>
</dbReference>
<dbReference type="Gene3D" id="3.90.25.10">
    <property type="entry name" value="UDP-galactose 4-epimerase, domain 1"/>
    <property type="match status" value="1"/>
</dbReference>
<accession>A0A502GWK3</accession>
<dbReference type="Pfam" id="PF13460">
    <property type="entry name" value="NAD_binding_10"/>
    <property type="match status" value="1"/>
</dbReference>
<evidence type="ECO:0000313" key="3">
    <source>
        <dbReference type="Proteomes" id="UP000317646"/>
    </source>
</evidence>